<feature type="transmembrane region" description="Helical" evidence="1">
    <location>
        <begin position="345"/>
        <end position="367"/>
    </location>
</feature>
<feature type="transmembrane region" description="Helical" evidence="1">
    <location>
        <begin position="319"/>
        <end position="339"/>
    </location>
</feature>
<proteinExistence type="predicted"/>
<comment type="caution">
    <text evidence="2">The sequence shown here is derived from an EMBL/GenBank/DDBJ whole genome shotgun (WGS) entry which is preliminary data.</text>
</comment>
<organism evidence="2 3">
    <name type="scientific">Heyndrickxia camelliae</name>
    <dbReference type="NCBI Taxonomy" id="1707093"/>
    <lineage>
        <taxon>Bacteria</taxon>
        <taxon>Bacillati</taxon>
        <taxon>Bacillota</taxon>
        <taxon>Bacilli</taxon>
        <taxon>Bacillales</taxon>
        <taxon>Bacillaceae</taxon>
        <taxon>Heyndrickxia</taxon>
    </lineage>
</organism>
<feature type="transmembrane region" description="Helical" evidence="1">
    <location>
        <begin position="171"/>
        <end position="190"/>
    </location>
</feature>
<evidence type="ECO:0000256" key="1">
    <source>
        <dbReference type="SAM" id="Phobius"/>
    </source>
</evidence>
<sequence length="410" mass="47380">MKKTFPNSVRRPKAHISPYLINYIEERNPWTVVWWSAAFPGAGHLLLCKYFSGILLMFWELVINVKAHINEAIYYSMIGQFELAKMTIDTRWFLLYSAVFVFAMWDCYSTTIDLNKYSQLADRLDSPIKPFKIGIFELHFLDYRKPAYGAWWSFLYPGLGSIYSNRLPTGFFIFICFIVTVYYSNVLPAVHLTLTGNTEHAGSVINKQWFLNLPSIVLFSISSSYQDIIFTNKLFKVEQSRYLQEHYQPIHFNMPQKIKKRDNMHIIATFRHSALLELALSDLQQQGIPKDSIFVASLEKFIPKTHDVYKIHREGASKLELSFFFGAVFMLLGGIYGFIWTWGPIIWSLIGLIFGATVGLLISFFIYKSKWFQKEPPSEVVLIIECESNQSELVEGILWGHNALGVSKTS</sequence>
<dbReference type="RefSeq" id="WP_101355573.1">
    <property type="nucleotide sequence ID" value="NZ_PIQO01000016.1"/>
</dbReference>
<keyword evidence="1" id="KW-1133">Transmembrane helix</keyword>
<feature type="transmembrane region" description="Helical" evidence="1">
    <location>
        <begin position="93"/>
        <end position="112"/>
    </location>
</feature>
<protein>
    <submittedName>
        <fullName evidence="2">Uncharacterized protein</fullName>
    </submittedName>
</protein>
<feature type="transmembrane region" description="Helical" evidence="1">
    <location>
        <begin position="210"/>
        <end position="230"/>
    </location>
</feature>
<gene>
    <name evidence="2" type="ORF">CWO92_17855</name>
</gene>
<dbReference type="Proteomes" id="UP000233440">
    <property type="component" value="Unassembled WGS sequence"/>
</dbReference>
<feature type="transmembrane region" description="Helical" evidence="1">
    <location>
        <begin position="147"/>
        <end position="164"/>
    </location>
</feature>
<dbReference type="AlphaFoldDB" id="A0A2N3LGK6"/>
<keyword evidence="3" id="KW-1185">Reference proteome</keyword>
<reference evidence="2 3" key="1">
    <citation type="submission" date="2017-11" db="EMBL/GenBank/DDBJ databases">
        <title>Bacillus camelliae sp. nov., isolated from pu'er tea.</title>
        <authorList>
            <person name="Niu L."/>
        </authorList>
    </citation>
    <scope>NUCLEOTIDE SEQUENCE [LARGE SCALE GENOMIC DNA]</scope>
    <source>
        <strain evidence="2 3">7578-1</strain>
    </source>
</reference>
<keyword evidence="1" id="KW-0472">Membrane</keyword>
<accession>A0A2N3LGK6</accession>
<dbReference type="EMBL" id="PIQO01000016">
    <property type="protein sequence ID" value="PKR83653.1"/>
    <property type="molecule type" value="Genomic_DNA"/>
</dbReference>
<name>A0A2N3LGK6_9BACI</name>
<keyword evidence="1" id="KW-0812">Transmembrane</keyword>
<dbReference type="OrthoDB" id="1681403at2"/>
<evidence type="ECO:0000313" key="2">
    <source>
        <dbReference type="EMBL" id="PKR83653.1"/>
    </source>
</evidence>
<evidence type="ECO:0000313" key="3">
    <source>
        <dbReference type="Proteomes" id="UP000233440"/>
    </source>
</evidence>